<dbReference type="SUPFAM" id="SSF52980">
    <property type="entry name" value="Restriction endonuclease-like"/>
    <property type="match status" value="1"/>
</dbReference>
<dbReference type="InterPro" id="IPR008538">
    <property type="entry name" value="Uma2"/>
</dbReference>
<gene>
    <name evidence="2" type="ORF">PMH09_15850</name>
</gene>
<keyword evidence="2" id="KW-0540">Nuclease</keyword>
<reference evidence="2 3" key="1">
    <citation type="submission" date="2023-01" db="EMBL/GenBank/DDBJ databases">
        <title>Novel diversity within Roseofilum (Cyanobacteria; Desertifilaceae) from marine benthic mats with descriptions of four novel species.</title>
        <authorList>
            <person name="Wang Y."/>
            <person name="Berthold D.E."/>
            <person name="Hu J."/>
            <person name="Lefler F.W."/>
            <person name="Laughinghouse H.D. IV."/>
        </authorList>
    </citation>
    <scope>NUCLEOTIDE SEQUENCE [LARGE SCALE GENOMIC DNA]</scope>
    <source>
        <strain evidence="2 3">BLCC-M143</strain>
    </source>
</reference>
<evidence type="ECO:0000313" key="2">
    <source>
        <dbReference type="EMBL" id="MDJ1184661.1"/>
    </source>
</evidence>
<dbReference type="Proteomes" id="UP001232992">
    <property type="component" value="Unassembled WGS sequence"/>
</dbReference>
<dbReference type="GO" id="GO:0004519">
    <property type="term" value="F:endonuclease activity"/>
    <property type="evidence" value="ECO:0007669"/>
    <property type="project" value="UniProtKB-KW"/>
</dbReference>
<dbReference type="RefSeq" id="WP_283759316.1">
    <property type="nucleotide sequence ID" value="NZ_JAQOSQ010000017.1"/>
</dbReference>
<accession>A0ABT7BZN4</accession>
<organism evidence="2 3">
    <name type="scientific">Roseofilum casamattae BLCC-M143</name>
    <dbReference type="NCBI Taxonomy" id="3022442"/>
    <lineage>
        <taxon>Bacteria</taxon>
        <taxon>Bacillati</taxon>
        <taxon>Cyanobacteriota</taxon>
        <taxon>Cyanophyceae</taxon>
        <taxon>Desertifilales</taxon>
        <taxon>Desertifilaceae</taxon>
        <taxon>Roseofilum</taxon>
        <taxon>Roseofilum casamattae</taxon>
    </lineage>
</organism>
<name>A0ABT7BZN4_9CYAN</name>
<dbReference type="EMBL" id="JAQOSQ010000017">
    <property type="protein sequence ID" value="MDJ1184661.1"/>
    <property type="molecule type" value="Genomic_DNA"/>
</dbReference>
<keyword evidence="3" id="KW-1185">Reference proteome</keyword>
<dbReference type="PANTHER" id="PTHR35400">
    <property type="entry name" value="SLR1083 PROTEIN"/>
    <property type="match status" value="1"/>
</dbReference>
<dbReference type="CDD" id="cd06260">
    <property type="entry name" value="DUF820-like"/>
    <property type="match status" value="1"/>
</dbReference>
<evidence type="ECO:0000259" key="1">
    <source>
        <dbReference type="Pfam" id="PF05685"/>
    </source>
</evidence>
<protein>
    <submittedName>
        <fullName evidence="2">Uma2 family endonuclease</fullName>
    </submittedName>
</protein>
<dbReference type="InterPro" id="IPR011335">
    <property type="entry name" value="Restrct_endonuc-II-like"/>
</dbReference>
<proteinExistence type="predicted"/>
<keyword evidence="2" id="KW-0378">Hydrolase</keyword>
<dbReference type="PANTHER" id="PTHR35400:SF1">
    <property type="entry name" value="SLR1083 PROTEIN"/>
    <property type="match status" value="1"/>
</dbReference>
<feature type="domain" description="Putative restriction endonuclease" evidence="1">
    <location>
        <begin position="11"/>
        <end position="180"/>
    </location>
</feature>
<keyword evidence="2" id="KW-0255">Endonuclease</keyword>
<sequence length="185" mass="21103">MSVLQKRLFTVEEYYKMGLTGILRSGDRVELIEGEIIQMSPIGPVHAACVDRLTELLLSQLSGRAKVRGQNPIRLNDTSEPEPDVCVVRPRTDFYRDGHPQPQDVFLVVEVADSTVRGDREIKIPLYARSQIPEVWLLNLPEQCLEVYRDPTPEGYRQVQRLQEGDIVTLQSFPDIQFTIEQLLG</sequence>
<dbReference type="InterPro" id="IPR012296">
    <property type="entry name" value="Nuclease_put_TT1808"/>
</dbReference>
<dbReference type="Gene3D" id="3.90.1570.10">
    <property type="entry name" value="tt1808, chain A"/>
    <property type="match status" value="1"/>
</dbReference>
<dbReference type="Pfam" id="PF05685">
    <property type="entry name" value="Uma2"/>
    <property type="match status" value="1"/>
</dbReference>
<comment type="caution">
    <text evidence="2">The sequence shown here is derived from an EMBL/GenBank/DDBJ whole genome shotgun (WGS) entry which is preliminary data.</text>
</comment>
<evidence type="ECO:0000313" key="3">
    <source>
        <dbReference type="Proteomes" id="UP001232992"/>
    </source>
</evidence>